<proteinExistence type="predicted"/>
<dbReference type="OrthoDB" id="9969607at2"/>
<keyword evidence="4" id="KW-1185">Reference proteome</keyword>
<accession>A0A1I6PNT0</accession>
<dbReference type="STRING" id="306541.SAMN05421668_102105"/>
<dbReference type="EMBL" id="BJWJ01000005">
    <property type="protein sequence ID" value="GEM03724.1"/>
    <property type="molecule type" value="Genomic_DNA"/>
</dbReference>
<evidence type="ECO:0000313" key="4">
    <source>
        <dbReference type="Proteomes" id="UP000321773"/>
    </source>
</evidence>
<dbReference type="EMBL" id="FPAI01000002">
    <property type="protein sequence ID" value="SFS41856.1"/>
    <property type="molecule type" value="Genomic_DNA"/>
</dbReference>
<dbReference type="Proteomes" id="UP000321773">
    <property type="component" value="Unassembled WGS sequence"/>
</dbReference>
<organism evidence="2 3">
    <name type="scientific">Halolactibacillus miurensis</name>
    <dbReference type="NCBI Taxonomy" id="306541"/>
    <lineage>
        <taxon>Bacteria</taxon>
        <taxon>Bacillati</taxon>
        <taxon>Bacillota</taxon>
        <taxon>Bacilli</taxon>
        <taxon>Bacillales</taxon>
        <taxon>Bacillaceae</taxon>
        <taxon>Halolactibacillus</taxon>
    </lineage>
</organism>
<dbReference type="Proteomes" id="UP000199139">
    <property type="component" value="Unassembled WGS sequence"/>
</dbReference>
<name>A0A1I6PNT0_9BACI</name>
<evidence type="ECO:0000313" key="2">
    <source>
        <dbReference type="EMBL" id="SFS41856.1"/>
    </source>
</evidence>
<dbReference type="RefSeq" id="WP_062319079.1">
    <property type="nucleotide sequence ID" value="NZ_BJWJ01000005.1"/>
</dbReference>
<evidence type="ECO:0000313" key="1">
    <source>
        <dbReference type="EMBL" id="GEM03724.1"/>
    </source>
</evidence>
<dbReference type="AlphaFoldDB" id="A0A1I6PNT0"/>
<sequence>MKKLVIFIAVMLVLYLIEQELTLTTTAAVTQGPDVYNHHSHLFYEISQWIEWRVIYVFDVIIRVVGSWF</sequence>
<reference evidence="2 3" key="1">
    <citation type="submission" date="2016-10" db="EMBL/GenBank/DDBJ databases">
        <authorList>
            <person name="de Groot N.N."/>
        </authorList>
    </citation>
    <scope>NUCLEOTIDE SEQUENCE [LARGE SCALE GENOMIC DNA]</scope>
    <source>
        <strain evidence="2 3">DSM 17074</strain>
    </source>
</reference>
<evidence type="ECO:0000313" key="3">
    <source>
        <dbReference type="Proteomes" id="UP000199139"/>
    </source>
</evidence>
<reference evidence="1 4" key="2">
    <citation type="submission" date="2019-07" db="EMBL/GenBank/DDBJ databases">
        <title>Whole genome shotgun sequence of Halolactibacillus miurensis NBRC 100873.</title>
        <authorList>
            <person name="Hosoyama A."/>
            <person name="Uohara A."/>
            <person name="Ohji S."/>
            <person name="Ichikawa N."/>
        </authorList>
    </citation>
    <scope>NUCLEOTIDE SEQUENCE [LARGE SCALE GENOMIC DNA]</scope>
    <source>
        <strain evidence="1 4">NBRC 100873</strain>
    </source>
</reference>
<protein>
    <submittedName>
        <fullName evidence="2">Uncharacterized protein</fullName>
    </submittedName>
</protein>
<gene>
    <name evidence="1" type="ORF">HMI01_07120</name>
    <name evidence="2" type="ORF">SAMN05421668_102105</name>
</gene>